<feature type="non-terminal residue" evidence="2">
    <location>
        <position position="1"/>
    </location>
</feature>
<dbReference type="Proteomes" id="UP001469553">
    <property type="component" value="Unassembled WGS sequence"/>
</dbReference>
<evidence type="ECO:0000259" key="1">
    <source>
        <dbReference type="PROSITE" id="PS51412"/>
    </source>
</evidence>
<protein>
    <recommendedName>
        <fullName evidence="1">MACPF domain-containing protein</fullName>
    </recommendedName>
</protein>
<dbReference type="PROSITE" id="PS51412">
    <property type="entry name" value="MACPF_2"/>
    <property type="match status" value="1"/>
</dbReference>
<comment type="caution">
    <text evidence="2">The sequence shown here is derived from an EMBL/GenBank/DDBJ whole genome shotgun (WGS) entry which is preliminary data.</text>
</comment>
<gene>
    <name evidence="2" type="ORF">AMECASPLE_020370</name>
</gene>
<keyword evidence="3" id="KW-1185">Reference proteome</keyword>
<reference evidence="2 3" key="1">
    <citation type="submission" date="2021-06" db="EMBL/GenBank/DDBJ databases">
        <authorList>
            <person name="Palmer J.M."/>
        </authorList>
    </citation>
    <scope>NUCLEOTIDE SEQUENCE [LARGE SCALE GENOMIC DNA]</scope>
    <source>
        <strain evidence="2 3">AS_MEX2019</strain>
        <tissue evidence="2">Muscle</tissue>
    </source>
</reference>
<dbReference type="PANTHER" id="PTHR46096:SF1">
    <property type="entry name" value="PERFORIN 1.5"/>
    <property type="match status" value="1"/>
</dbReference>
<proteinExistence type="predicted"/>
<accession>A0ABV0XG97</accession>
<evidence type="ECO:0000313" key="3">
    <source>
        <dbReference type="Proteomes" id="UP001469553"/>
    </source>
</evidence>
<sequence length="142" mass="15258">VHSCLSKGVAVGLGKLSSVSTSCGNVLQNHNSSTGYASGPHQHYTEVSGGNGWSGEFAISQNDSTGFSTWLKSLKDHPDVVSYSLHPLYEIMPSDSQKKGMKVAIQQYLESNVVKISPKEPSQLGVPILDTQCCPWRPQKGP</sequence>
<dbReference type="PANTHER" id="PTHR46096">
    <property type="entry name" value="PERFORIN-1"/>
    <property type="match status" value="1"/>
</dbReference>
<organism evidence="2 3">
    <name type="scientific">Ameca splendens</name>
    <dbReference type="NCBI Taxonomy" id="208324"/>
    <lineage>
        <taxon>Eukaryota</taxon>
        <taxon>Metazoa</taxon>
        <taxon>Chordata</taxon>
        <taxon>Craniata</taxon>
        <taxon>Vertebrata</taxon>
        <taxon>Euteleostomi</taxon>
        <taxon>Actinopterygii</taxon>
        <taxon>Neopterygii</taxon>
        <taxon>Teleostei</taxon>
        <taxon>Neoteleostei</taxon>
        <taxon>Acanthomorphata</taxon>
        <taxon>Ovalentaria</taxon>
        <taxon>Atherinomorphae</taxon>
        <taxon>Cyprinodontiformes</taxon>
        <taxon>Goodeidae</taxon>
        <taxon>Ameca</taxon>
    </lineage>
</organism>
<dbReference type="EMBL" id="JAHRIP010001693">
    <property type="protein sequence ID" value="MEQ2280481.1"/>
    <property type="molecule type" value="Genomic_DNA"/>
</dbReference>
<dbReference type="Pfam" id="PF01823">
    <property type="entry name" value="MACPF"/>
    <property type="match status" value="1"/>
</dbReference>
<name>A0ABV0XG97_9TELE</name>
<dbReference type="InterPro" id="IPR020864">
    <property type="entry name" value="MACPF"/>
</dbReference>
<dbReference type="InterPro" id="IPR052784">
    <property type="entry name" value="Perforin-1_pore-forming"/>
</dbReference>
<evidence type="ECO:0000313" key="2">
    <source>
        <dbReference type="EMBL" id="MEQ2280481.1"/>
    </source>
</evidence>
<feature type="domain" description="MACPF" evidence="1">
    <location>
        <begin position="1"/>
        <end position="120"/>
    </location>
</feature>